<comment type="subcellular location">
    <subcellularLocation>
        <location evidence="1">Cytoplasm</location>
    </subcellularLocation>
</comment>
<evidence type="ECO:0000256" key="6">
    <source>
        <dbReference type="ARBA" id="ARBA00022691"/>
    </source>
</evidence>
<dbReference type="GO" id="GO:0008173">
    <property type="term" value="F:RNA methyltransferase activity"/>
    <property type="evidence" value="ECO:0007669"/>
    <property type="project" value="InterPro"/>
</dbReference>
<dbReference type="EMBL" id="JADCNM010000009">
    <property type="protein sequence ID" value="KAG0468263.1"/>
    <property type="molecule type" value="Genomic_DNA"/>
</dbReference>
<gene>
    <name evidence="11" type="ORF">HPP92_017591</name>
    <name evidence="10" type="ORF">HPP92_018204</name>
</gene>
<dbReference type="CDD" id="cd02440">
    <property type="entry name" value="AdoMet_MTases"/>
    <property type="match status" value="1"/>
</dbReference>
<evidence type="ECO:0000313" key="13">
    <source>
        <dbReference type="Proteomes" id="UP000639772"/>
    </source>
</evidence>
<dbReference type="InterPro" id="IPR006027">
    <property type="entry name" value="NusB_RsmB_TIM44"/>
</dbReference>
<evidence type="ECO:0000256" key="3">
    <source>
        <dbReference type="ARBA" id="ARBA00022552"/>
    </source>
</evidence>
<name>A0A835UNR1_VANPL</name>
<dbReference type="FunFam" id="3.30.70.1170:FF:000003">
    <property type="entry name" value="16S rRNA (Cytosine(967)-C(5))-methyltransferase RsmB"/>
    <property type="match status" value="1"/>
</dbReference>
<keyword evidence="4 8" id="KW-0489">Methyltransferase</keyword>
<dbReference type="Pfam" id="PF01189">
    <property type="entry name" value="Methyltr_RsmB-F"/>
    <property type="match status" value="1"/>
</dbReference>
<dbReference type="OrthoDB" id="427002at2759"/>
<keyword evidence="3" id="KW-0698">rRNA processing</keyword>
<dbReference type="FunFam" id="3.40.50.150:FF:000022">
    <property type="entry name" value="Ribosomal RNA small subunit methyltransferase B"/>
    <property type="match status" value="1"/>
</dbReference>
<feature type="binding site" evidence="8">
    <location>
        <position position="419"/>
    </location>
    <ligand>
        <name>S-adenosyl-L-methionine</name>
        <dbReference type="ChEBI" id="CHEBI:59789"/>
    </ligand>
</feature>
<feature type="binding site" evidence="8">
    <location>
        <begin position="367"/>
        <end position="373"/>
    </location>
    <ligand>
        <name>S-adenosyl-L-methionine</name>
        <dbReference type="ChEBI" id="CHEBI:59789"/>
    </ligand>
</feature>
<evidence type="ECO:0000259" key="9">
    <source>
        <dbReference type="PROSITE" id="PS51686"/>
    </source>
</evidence>
<dbReference type="AlphaFoldDB" id="A0A835UNR1"/>
<evidence type="ECO:0000256" key="4">
    <source>
        <dbReference type="ARBA" id="ARBA00022603"/>
    </source>
</evidence>
<comment type="caution">
    <text evidence="11">The sequence shown here is derived from an EMBL/GenBank/DDBJ whole genome shotgun (WGS) entry which is preliminary data.</text>
</comment>
<protein>
    <recommendedName>
        <fullName evidence="9">SAM-dependent MTase RsmB/NOP-type domain-containing protein</fullName>
    </recommendedName>
</protein>
<evidence type="ECO:0000256" key="5">
    <source>
        <dbReference type="ARBA" id="ARBA00022679"/>
    </source>
</evidence>
<feature type="binding site" evidence="8">
    <location>
        <position position="391"/>
    </location>
    <ligand>
        <name>S-adenosyl-L-methionine</name>
        <dbReference type="ChEBI" id="CHEBI:59789"/>
    </ligand>
</feature>
<proteinExistence type="inferred from homology"/>
<evidence type="ECO:0000313" key="11">
    <source>
        <dbReference type="EMBL" id="KAG0468263.1"/>
    </source>
</evidence>
<evidence type="ECO:0000256" key="2">
    <source>
        <dbReference type="ARBA" id="ARBA00022490"/>
    </source>
</evidence>
<dbReference type="PANTHER" id="PTHR22807">
    <property type="entry name" value="NOP2 YEAST -RELATED NOL1/NOP2/FMU SUN DOMAIN-CONTAINING"/>
    <property type="match status" value="1"/>
</dbReference>
<dbReference type="Gene3D" id="1.10.940.10">
    <property type="entry name" value="NusB-like"/>
    <property type="match status" value="1"/>
</dbReference>
<dbReference type="InterPro" id="IPR023267">
    <property type="entry name" value="RCMT"/>
</dbReference>
<dbReference type="SUPFAM" id="SSF48013">
    <property type="entry name" value="NusB-like"/>
    <property type="match status" value="1"/>
</dbReference>
<dbReference type="PRINTS" id="PR02008">
    <property type="entry name" value="RCMTFAMILY"/>
</dbReference>
<dbReference type="SUPFAM" id="SSF53335">
    <property type="entry name" value="S-adenosyl-L-methionine-dependent methyltransferases"/>
    <property type="match status" value="1"/>
</dbReference>
<sequence length="556" mass="61925">MEGTLSSSLVCSFACSFYAHSKPPAEVFAAPSRADYSSRVAHSGFRAKIIELRFSIPSNTAERSYAHVCYTSRKRNHNLNTEVSPHRAVSAVRLLRIEQGGAFAGLLSNNGGKALKNEMEYVERTLGFRTRDLEDRDIRLVTDIVGGTIRWRRYLDHLILSICNVEKTFRNMEPLLLQILRIGFFEIIKLGVPPYAVVCENVRLAKVSVRPGAGNLVNGILRKLVLLKEIDSLPLPKVEGDERAKARALATIYSHPVWLVRRWTKFLGQDDAVKLMIWNNSDPSFSIRVNPHKGHTRANVVMMLEDMKVPHKLSTFLDEFICITTGMQAIILAGLLKDGICSVQDESAGLVVSVVDPLPGETIIDCCAAPGGKTLFMASRLRSQGKIWAVDLNKARLRVLTEASKLHNVEHVITILHSDLRTLSVKNIMKADKVLLDVPCSGLGVLSKRADLRWNRRLEDMEQLKQLQDELFDAASVFVKPGGILVYSTCSIDPEENEDRVAAFLLRHPEFTVDPVHRFVPPGFGTVEGFYRSSPIKHSMDGSFAVRLIRSCGASS</sequence>
<keyword evidence="12" id="KW-1185">Reference proteome</keyword>
<evidence type="ECO:0000256" key="7">
    <source>
        <dbReference type="ARBA" id="ARBA00022884"/>
    </source>
</evidence>
<comment type="similarity">
    <text evidence="8">Belongs to the class I-like SAM-binding methyltransferase superfamily. RsmB/NOP family.</text>
</comment>
<dbReference type="PROSITE" id="PS51686">
    <property type="entry name" value="SAM_MT_RSMB_NOP"/>
    <property type="match status" value="1"/>
</dbReference>
<dbReference type="GO" id="GO:0006364">
    <property type="term" value="P:rRNA processing"/>
    <property type="evidence" value="ECO:0007669"/>
    <property type="project" value="UniProtKB-KW"/>
</dbReference>
<organism evidence="11 13">
    <name type="scientific">Vanilla planifolia</name>
    <name type="common">Vanilla</name>
    <dbReference type="NCBI Taxonomy" id="51239"/>
    <lineage>
        <taxon>Eukaryota</taxon>
        <taxon>Viridiplantae</taxon>
        <taxon>Streptophyta</taxon>
        <taxon>Embryophyta</taxon>
        <taxon>Tracheophyta</taxon>
        <taxon>Spermatophyta</taxon>
        <taxon>Magnoliopsida</taxon>
        <taxon>Liliopsida</taxon>
        <taxon>Asparagales</taxon>
        <taxon>Orchidaceae</taxon>
        <taxon>Vanilloideae</taxon>
        <taxon>Vanilleae</taxon>
        <taxon>Vanilla</taxon>
    </lineage>
</organism>
<dbReference type="GO" id="GO:0001510">
    <property type="term" value="P:RNA methylation"/>
    <property type="evidence" value="ECO:0007669"/>
    <property type="project" value="InterPro"/>
</dbReference>
<dbReference type="EMBL" id="JADCNL010000009">
    <property type="protein sequence ID" value="KAG0466624.1"/>
    <property type="molecule type" value="Genomic_DNA"/>
</dbReference>
<dbReference type="Gene3D" id="3.30.70.1170">
    <property type="entry name" value="Sun protein, domain 3"/>
    <property type="match status" value="1"/>
</dbReference>
<dbReference type="GO" id="GO:0006355">
    <property type="term" value="P:regulation of DNA-templated transcription"/>
    <property type="evidence" value="ECO:0007669"/>
    <property type="project" value="InterPro"/>
</dbReference>
<dbReference type="InterPro" id="IPR001678">
    <property type="entry name" value="MeTrfase_RsmB-F_NOP2_dom"/>
</dbReference>
<dbReference type="Proteomes" id="UP000636800">
    <property type="component" value="Unassembled WGS sequence"/>
</dbReference>
<dbReference type="InterPro" id="IPR023268">
    <property type="entry name" value="RCMT_RsmB-rel_pln"/>
</dbReference>
<dbReference type="NCBIfam" id="NF011494">
    <property type="entry name" value="PRK14902.1"/>
    <property type="match status" value="1"/>
</dbReference>
<reference evidence="12 13" key="1">
    <citation type="journal article" date="2020" name="Nat. Food">
        <title>A phased Vanilla planifolia genome enables genetic improvement of flavour and production.</title>
        <authorList>
            <person name="Hasing T."/>
            <person name="Tang H."/>
            <person name="Brym M."/>
            <person name="Khazi F."/>
            <person name="Huang T."/>
            <person name="Chambers A.H."/>
        </authorList>
    </citation>
    <scope>NUCLEOTIDE SEQUENCE [LARGE SCALE GENOMIC DNA]</scope>
    <source>
        <tissue evidence="11">Leaf</tissue>
    </source>
</reference>
<dbReference type="Proteomes" id="UP000639772">
    <property type="component" value="Chromosome 9"/>
</dbReference>
<feature type="binding site" evidence="8">
    <location>
        <position position="437"/>
    </location>
    <ligand>
        <name>S-adenosyl-L-methionine</name>
        <dbReference type="ChEBI" id="CHEBI:59789"/>
    </ligand>
</feature>
<dbReference type="InterPro" id="IPR035926">
    <property type="entry name" value="NusB-like_sf"/>
</dbReference>
<dbReference type="Gene3D" id="3.40.50.150">
    <property type="entry name" value="Vaccinia Virus protein VP39"/>
    <property type="match status" value="1"/>
</dbReference>
<feature type="domain" description="SAM-dependent MTase RsmB/NOP-type" evidence="9">
    <location>
        <begin position="275"/>
        <end position="551"/>
    </location>
</feature>
<dbReference type="InterPro" id="IPR049560">
    <property type="entry name" value="MeTrfase_RsmB-F_NOP2_cat"/>
</dbReference>
<dbReference type="Pfam" id="PF22458">
    <property type="entry name" value="RsmF-B_ferredox"/>
    <property type="match status" value="1"/>
</dbReference>
<dbReference type="GO" id="GO:0005737">
    <property type="term" value="C:cytoplasm"/>
    <property type="evidence" value="ECO:0007669"/>
    <property type="project" value="UniProtKB-SubCell"/>
</dbReference>
<keyword evidence="5 8" id="KW-0808">Transferase</keyword>
<keyword evidence="2" id="KW-0963">Cytoplasm</keyword>
<evidence type="ECO:0000313" key="12">
    <source>
        <dbReference type="Proteomes" id="UP000636800"/>
    </source>
</evidence>
<evidence type="ECO:0000313" key="10">
    <source>
        <dbReference type="EMBL" id="KAG0466624.1"/>
    </source>
</evidence>
<evidence type="ECO:0000256" key="1">
    <source>
        <dbReference type="ARBA" id="ARBA00004496"/>
    </source>
</evidence>
<keyword evidence="7 8" id="KW-0694">RNA-binding</keyword>
<dbReference type="FunFam" id="1.10.940.10:FF:000005">
    <property type="entry name" value="Ribosomal RNA small subunit methyltransferase B"/>
    <property type="match status" value="1"/>
</dbReference>
<accession>A0A835UNR1</accession>
<feature type="active site" description="Nucleophile" evidence="8">
    <location>
        <position position="490"/>
    </location>
</feature>
<dbReference type="GO" id="GO:0003723">
    <property type="term" value="F:RNA binding"/>
    <property type="evidence" value="ECO:0007669"/>
    <property type="project" value="UniProtKB-UniRule"/>
</dbReference>
<dbReference type="PRINTS" id="PR02009">
    <property type="entry name" value="RCMTFMUVIRPL"/>
</dbReference>
<dbReference type="Pfam" id="PF01029">
    <property type="entry name" value="NusB"/>
    <property type="match status" value="1"/>
</dbReference>
<keyword evidence="6 8" id="KW-0949">S-adenosyl-L-methionine</keyword>
<dbReference type="InterPro" id="IPR029063">
    <property type="entry name" value="SAM-dependent_MTases_sf"/>
</dbReference>
<evidence type="ECO:0000256" key="8">
    <source>
        <dbReference type="PROSITE-ProRule" id="PRU01023"/>
    </source>
</evidence>
<dbReference type="PANTHER" id="PTHR22807:SF61">
    <property type="entry name" value="NOL1_NOP2_SUN FAMILY PROTEIN _ ANTITERMINATION NUSB DOMAIN-CONTAINING PROTEIN"/>
    <property type="match status" value="1"/>
</dbReference>
<dbReference type="InterPro" id="IPR054728">
    <property type="entry name" value="RsmB-like_ferredoxin"/>
</dbReference>